<sequence>MYDKTPVYPHQEHLYWAHEPWKSIYVWQRLFTTLLLVPIWALYHLLTPRSTRPRPSWSITQIIVVKFTKRIYKVTEVAGVTWGTRDPTKAPDERTLKETRFAWVPPLPEELRTGIVDDKEVACMKVDAQFFTGDADANVDIESDAADAPPRMIGIFLHGGGYCHMSAHENSGTSRIPRRLIKDKLFQEIHAVEYRLLQHAPIPAAIQDAAAVYAHLHPVDRHRPRIILIGDSAGGNLVLALARWIRDEGVLPVPDGMMLLSPSCDPSHTLPQVPASRRPRPHSDTDYLLDTPEPRALMQRTFLGTHPIEMVYSPYVSPASEWVLSVFHGKDTLDDLVPLAGAGDDRAYTETTAPVRTTASNPYIRVPPGMGLFTEFPRALVVVGDAERLEREVVALEKGMERDGVRVRMVWAKDAVHDILIMGAWDERVREGVWREIRKWVKEIAEQ</sequence>
<accession>A0ACB8T7B2</accession>
<protein>
    <submittedName>
        <fullName evidence="1">Alpha/beta-hydrolase</fullName>
    </submittedName>
</protein>
<organism evidence="1 2">
    <name type="scientific">Artomyces pyxidatus</name>
    <dbReference type="NCBI Taxonomy" id="48021"/>
    <lineage>
        <taxon>Eukaryota</taxon>
        <taxon>Fungi</taxon>
        <taxon>Dikarya</taxon>
        <taxon>Basidiomycota</taxon>
        <taxon>Agaricomycotina</taxon>
        <taxon>Agaricomycetes</taxon>
        <taxon>Russulales</taxon>
        <taxon>Auriscalpiaceae</taxon>
        <taxon>Artomyces</taxon>
    </lineage>
</organism>
<name>A0ACB8T7B2_9AGAM</name>
<evidence type="ECO:0000313" key="2">
    <source>
        <dbReference type="Proteomes" id="UP000814140"/>
    </source>
</evidence>
<gene>
    <name evidence="1" type="ORF">BV25DRAFT_1869396</name>
</gene>
<dbReference type="Proteomes" id="UP000814140">
    <property type="component" value="Unassembled WGS sequence"/>
</dbReference>
<reference evidence="1" key="2">
    <citation type="journal article" date="2022" name="New Phytol.">
        <title>Evolutionary transition to the ectomycorrhizal habit in the genomes of a hyperdiverse lineage of mushroom-forming fungi.</title>
        <authorList>
            <person name="Looney B."/>
            <person name="Miyauchi S."/>
            <person name="Morin E."/>
            <person name="Drula E."/>
            <person name="Courty P.E."/>
            <person name="Kohler A."/>
            <person name="Kuo A."/>
            <person name="LaButti K."/>
            <person name="Pangilinan J."/>
            <person name="Lipzen A."/>
            <person name="Riley R."/>
            <person name="Andreopoulos W."/>
            <person name="He G."/>
            <person name="Johnson J."/>
            <person name="Nolan M."/>
            <person name="Tritt A."/>
            <person name="Barry K.W."/>
            <person name="Grigoriev I.V."/>
            <person name="Nagy L.G."/>
            <person name="Hibbett D."/>
            <person name="Henrissat B."/>
            <person name="Matheny P.B."/>
            <person name="Labbe J."/>
            <person name="Martin F.M."/>
        </authorList>
    </citation>
    <scope>NUCLEOTIDE SEQUENCE</scope>
    <source>
        <strain evidence="1">HHB10654</strain>
    </source>
</reference>
<proteinExistence type="predicted"/>
<keyword evidence="2" id="KW-1185">Reference proteome</keyword>
<evidence type="ECO:0000313" key="1">
    <source>
        <dbReference type="EMBL" id="KAI0064317.1"/>
    </source>
</evidence>
<dbReference type="EMBL" id="MU277199">
    <property type="protein sequence ID" value="KAI0064317.1"/>
    <property type="molecule type" value="Genomic_DNA"/>
</dbReference>
<reference evidence="1" key="1">
    <citation type="submission" date="2021-03" db="EMBL/GenBank/DDBJ databases">
        <authorList>
            <consortium name="DOE Joint Genome Institute"/>
            <person name="Ahrendt S."/>
            <person name="Looney B.P."/>
            <person name="Miyauchi S."/>
            <person name="Morin E."/>
            <person name="Drula E."/>
            <person name="Courty P.E."/>
            <person name="Chicoki N."/>
            <person name="Fauchery L."/>
            <person name="Kohler A."/>
            <person name="Kuo A."/>
            <person name="Labutti K."/>
            <person name="Pangilinan J."/>
            <person name="Lipzen A."/>
            <person name="Riley R."/>
            <person name="Andreopoulos W."/>
            <person name="He G."/>
            <person name="Johnson J."/>
            <person name="Barry K.W."/>
            <person name="Grigoriev I.V."/>
            <person name="Nagy L."/>
            <person name="Hibbett D."/>
            <person name="Henrissat B."/>
            <person name="Matheny P.B."/>
            <person name="Labbe J."/>
            <person name="Martin F."/>
        </authorList>
    </citation>
    <scope>NUCLEOTIDE SEQUENCE</scope>
    <source>
        <strain evidence="1">HHB10654</strain>
    </source>
</reference>
<comment type="caution">
    <text evidence="1">The sequence shown here is derived from an EMBL/GenBank/DDBJ whole genome shotgun (WGS) entry which is preliminary data.</text>
</comment>